<evidence type="ECO:0000313" key="1">
    <source>
        <dbReference type="EMBL" id="VUZ44017.1"/>
    </source>
</evidence>
<dbReference type="EMBL" id="CABIJS010000122">
    <property type="protein sequence ID" value="VUZ44017.1"/>
    <property type="molecule type" value="Genomic_DNA"/>
</dbReference>
<name>A0A564Y9P9_HYMDI</name>
<accession>A0A564Y9P9</accession>
<sequence length="99" mass="10928">MDSNFSLVLQGMQFFSKLISAISEAEPKDISKRDFDTLLVNQSGDGYSWVIHLATNFLRIALSDSKPLLLIAGSQLIARIIRLPGGARSLIRDLVEPIL</sequence>
<organism evidence="1 2">
    <name type="scientific">Hymenolepis diminuta</name>
    <name type="common">Rat tapeworm</name>
    <dbReference type="NCBI Taxonomy" id="6216"/>
    <lineage>
        <taxon>Eukaryota</taxon>
        <taxon>Metazoa</taxon>
        <taxon>Spiralia</taxon>
        <taxon>Lophotrochozoa</taxon>
        <taxon>Platyhelminthes</taxon>
        <taxon>Cestoda</taxon>
        <taxon>Eucestoda</taxon>
        <taxon>Cyclophyllidea</taxon>
        <taxon>Hymenolepididae</taxon>
        <taxon>Hymenolepis</taxon>
    </lineage>
</organism>
<dbReference type="Proteomes" id="UP000321570">
    <property type="component" value="Unassembled WGS sequence"/>
</dbReference>
<dbReference type="AlphaFoldDB" id="A0A564Y9P9"/>
<gene>
    <name evidence="1" type="ORF">WMSIL1_LOCUS4302</name>
</gene>
<evidence type="ECO:0000313" key="2">
    <source>
        <dbReference type="Proteomes" id="UP000321570"/>
    </source>
</evidence>
<keyword evidence="2" id="KW-1185">Reference proteome</keyword>
<reference evidence="1 2" key="1">
    <citation type="submission" date="2019-07" db="EMBL/GenBank/DDBJ databases">
        <authorList>
            <person name="Jastrzebski P J."/>
            <person name="Paukszto L."/>
            <person name="Jastrzebski P J."/>
        </authorList>
    </citation>
    <scope>NUCLEOTIDE SEQUENCE [LARGE SCALE GENOMIC DNA]</scope>
    <source>
        <strain evidence="1 2">WMS-il1</strain>
    </source>
</reference>
<feature type="non-terminal residue" evidence="1">
    <location>
        <position position="99"/>
    </location>
</feature>
<protein>
    <submittedName>
        <fullName evidence="1">Uncharacterized protein</fullName>
    </submittedName>
</protein>
<proteinExistence type="predicted"/>